<evidence type="ECO:0000313" key="2">
    <source>
        <dbReference type="Proteomes" id="UP000515908"/>
    </source>
</evidence>
<dbReference type="VEuPathDB" id="TriTrypDB:ADEAN_000296100"/>
<dbReference type="AlphaFoldDB" id="A0A7G2C6Z6"/>
<sequence>MFRRPTSVLTQQWVAPVLTTYRSIFLREYRCQATIYRPTADGEDEGHYPATLQLQWRSNRQSHVVISIQPPERNPADTEGAVTVSHVDDRRNPDYMFGRMFLRPYNVAQLLGVMLNRTPSTTIEREHATVNLERSKPKSAKHPSPTLYLLTGQFTTKTVHHEAAASPPIRGGGVGAGRLSWVRV</sequence>
<dbReference type="OrthoDB" id="273754at2759"/>
<evidence type="ECO:0000313" key="1">
    <source>
        <dbReference type="EMBL" id="CAD2215506.1"/>
    </source>
</evidence>
<organism evidence="1 2">
    <name type="scientific">Angomonas deanei</name>
    <dbReference type="NCBI Taxonomy" id="59799"/>
    <lineage>
        <taxon>Eukaryota</taxon>
        <taxon>Discoba</taxon>
        <taxon>Euglenozoa</taxon>
        <taxon>Kinetoplastea</taxon>
        <taxon>Metakinetoplastina</taxon>
        <taxon>Trypanosomatida</taxon>
        <taxon>Trypanosomatidae</taxon>
        <taxon>Strigomonadinae</taxon>
        <taxon>Angomonas</taxon>
    </lineage>
</organism>
<reference evidence="1 2" key="1">
    <citation type="submission" date="2020-08" db="EMBL/GenBank/DDBJ databases">
        <authorList>
            <person name="Newling K."/>
            <person name="Davey J."/>
            <person name="Forrester S."/>
        </authorList>
    </citation>
    <scope>NUCLEOTIDE SEQUENCE [LARGE SCALE GENOMIC DNA]</scope>
    <source>
        <strain evidence="2">Crithidia deanei Carvalho (ATCC PRA-265)</strain>
    </source>
</reference>
<dbReference type="EMBL" id="LR877149">
    <property type="protein sequence ID" value="CAD2215506.1"/>
    <property type="molecule type" value="Genomic_DNA"/>
</dbReference>
<proteinExistence type="predicted"/>
<name>A0A7G2C6Z6_9TRYP</name>
<accession>A0A7G2C6Z6</accession>
<gene>
    <name evidence="1" type="ORF">ADEAN_000296100</name>
</gene>
<keyword evidence="2" id="KW-1185">Reference proteome</keyword>
<protein>
    <submittedName>
        <fullName evidence="1">Uncharacterized protein</fullName>
    </submittedName>
</protein>
<dbReference type="Proteomes" id="UP000515908">
    <property type="component" value="Chromosome 05"/>
</dbReference>